<evidence type="ECO:0000256" key="2">
    <source>
        <dbReference type="ARBA" id="ARBA00008921"/>
    </source>
</evidence>
<dbReference type="CTD" id="149233"/>
<dbReference type="PANTHER" id="PTHR48423">
    <property type="entry name" value="INTERLEUKIN-27 RECEPTOR SUBUNIT ALPHA"/>
    <property type="match status" value="1"/>
</dbReference>
<keyword evidence="8 13" id="KW-0675">Receptor</keyword>
<evidence type="ECO:0000256" key="6">
    <source>
        <dbReference type="ARBA" id="ARBA00022989"/>
    </source>
</evidence>
<keyword evidence="9" id="KW-0325">Glycoprotein</keyword>
<name>A0A6P3F847_OCTDE</name>
<organism evidence="12 13">
    <name type="scientific">Octodon degus</name>
    <name type="common">Degu</name>
    <name type="synonym">Sciurus degus</name>
    <dbReference type="NCBI Taxonomy" id="10160"/>
    <lineage>
        <taxon>Eukaryota</taxon>
        <taxon>Metazoa</taxon>
        <taxon>Chordata</taxon>
        <taxon>Craniata</taxon>
        <taxon>Vertebrata</taxon>
        <taxon>Euteleostomi</taxon>
        <taxon>Mammalia</taxon>
        <taxon>Eutheria</taxon>
        <taxon>Euarchontoglires</taxon>
        <taxon>Glires</taxon>
        <taxon>Rodentia</taxon>
        <taxon>Hystricomorpha</taxon>
        <taxon>Octodontidae</taxon>
        <taxon>Octodon</taxon>
    </lineage>
</organism>
<gene>
    <name evidence="13" type="primary">Il23r</name>
</gene>
<evidence type="ECO:0000256" key="5">
    <source>
        <dbReference type="ARBA" id="ARBA00022737"/>
    </source>
</evidence>
<evidence type="ECO:0000256" key="9">
    <source>
        <dbReference type="ARBA" id="ARBA00023180"/>
    </source>
</evidence>
<dbReference type="AlphaFoldDB" id="A0A6P3F847"/>
<dbReference type="GeneID" id="101563412"/>
<dbReference type="Proteomes" id="UP000515203">
    <property type="component" value="Unplaced"/>
</dbReference>
<keyword evidence="7 11" id="KW-0472">Membrane</keyword>
<evidence type="ECO:0000256" key="1">
    <source>
        <dbReference type="ARBA" id="ARBA00004479"/>
    </source>
</evidence>
<dbReference type="SUPFAM" id="SSF49265">
    <property type="entry name" value="Fibronectin type III"/>
    <property type="match status" value="1"/>
</dbReference>
<reference evidence="13" key="1">
    <citation type="submission" date="2025-08" db="UniProtKB">
        <authorList>
            <consortium name="RefSeq"/>
        </authorList>
    </citation>
    <scope>IDENTIFICATION</scope>
</reference>
<evidence type="ECO:0000256" key="8">
    <source>
        <dbReference type="ARBA" id="ARBA00023170"/>
    </source>
</evidence>
<keyword evidence="6 11" id="KW-1133">Transmembrane helix</keyword>
<evidence type="ECO:0000256" key="11">
    <source>
        <dbReference type="SAM" id="Phobius"/>
    </source>
</evidence>
<evidence type="ECO:0000256" key="7">
    <source>
        <dbReference type="ARBA" id="ARBA00023136"/>
    </source>
</evidence>
<evidence type="ECO:0000256" key="4">
    <source>
        <dbReference type="ARBA" id="ARBA00022729"/>
    </source>
</evidence>
<dbReference type="InterPro" id="IPR052672">
    <property type="entry name" value="Type1_Cytokine_Rcpt_Type2"/>
</dbReference>
<dbReference type="InterPro" id="IPR013783">
    <property type="entry name" value="Ig-like_fold"/>
</dbReference>
<keyword evidence="5" id="KW-0677">Repeat</keyword>
<dbReference type="PANTHER" id="PTHR48423:SF1">
    <property type="entry name" value="INTERLEUKIN-27 RECEPTOR SUBUNIT ALPHA"/>
    <property type="match status" value="1"/>
</dbReference>
<protein>
    <submittedName>
        <fullName evidence="13">Interleukin-23 receptor</fullName>
    </submittedName>
</protein>
<evidence type="ECO:0000313" key="12">
    <source>
        <dbReference type="Proteomes" id="UP000515203"/>
    </source>
</evidence>
<dbReference type="GO" id="GO:0016020">
    <property type="term" value="C:membrane"/>
    <property type="evidence" value="ECO:0007669"/>
    <property type="project" value="UniProtKB-SubCell"/>
</dbReference>
<dbReference type="FunCoup" id="A0A6P3F847">
    <property type="interactions" value="348"/>
</dbReference>
<proteinExistence type="inferred from homology"/>
<evidence type="ECO:0000256" key="3">
    <source>
        <dbReference type="ARBA" id="ARBA00022692"/>
    </source>
</evidence>
<comment type="similarity">
    <text evidence="2">Belongs to the type I cytokine receptor family. Type 2 subfamily.</text>
</comment>
<accession>A0A6P3F847</accession>
<dbReference type="InParanoid" id="A0A6P3F847"/>
<keyword evidence="12" id="KW-1185">Reference proteome</keyword>
<comment type="subcellular location">
    <subcellularLocation>
        <location evidence="1">Membrane</location>
        <topology evidence="1">Single-pass type I membrane protein</topology>
    </subcellularLocation>
</comment>
<evidence type="ECO:0000313" key="13">
    <source>
        <dbReference type="RefSeq" id="XP_004634082.1"/>
    </source>
</evidence>
<dbReference type="OrthoDB" id="9897281at2759"/>
<feature type="transmembrane region" description="Helical" evidence="11">
    <location>
        <begin position="381"/>
        <end position="402"/>
    </location>
</feature>
<keyword evidence="3 11" id="KW-0812">Transmembrane</keyword>
<sequence>MNQVTIQLEALITLYILFYWCHAGITSIKCSGNLWVEPATVFKMGMNISVYCQVAGMKCQPRHLYLYKNDLKERFHMSKMNRTTARHWFRNFLEPRASVYCTAQCPGRSQETLVCGQDISSGLSGSSVSHGGDKQAGPHSDVGVQQGQSAVLLPKSLSTLLTMHDSWGPKHCHIGGAEGLVLLFLLSLETGEERWYPTSSYLKISTEELPAGREFLVQVQAANALGTEESRPLRVRLDDIVIPSESVISRAETLGATTPKTIVYWGSNTVLEKVSCEMRFAAAANHTWTVTELNTSFIHAQWAEFFLEPDTNYTFQVRCREAGKRHWQPWSAPFYHRTPDTVPQVTQDSQQRGAQDLDSGPLVAPVLKGHLASDRRQDVGLLSGMVFFAVTLSVLSLIGIFSRSLRTRIKRKLLLLIPAWLHEEIPNVENSNVVKMLQEKDEFVSNNPGEQVLYVDPVIAEIREVVLPEEYKPAHHRKEASAGGQAAQAAALPSSAVVYVPALSSGYKPQISGPLPGGDHLSSGEETNPSPLRATVGSLDLAKNARGGQHPQFAFPVSSMDSLSGTLILEELSLILNQGECGPPDILNTTEGESTLLLGSDAVPEQTVLPDEFVSCLGIVNEELPSANPYFPQNILESCFSRISLPQK</sequence>
<evidence type="ECO:0000256" key="10">
    <source>
        <dbReference type="SAM" id="MobiDB-lite"/>
    </source>
</evidence>
<dbReference type="RefSeq" id="XP_004634082.1">
    <property type="nucleotide sequence ID" value="XM_004634025.1"/>
</dbReference>
<dbReference type="InterPro" id="IPR036116">
    <property type="entry name" value="FN3_sf"/>
</dbReference>
<feature type="region of interest" description="Disordered" evidence="10">
    <location>
        <begin position="510"/>
        <end position="534"/>
    </location>
</feature>
<dbReference type="Gene3D" id="2.60.40.10">
    <property type="entry name" value="Immunoglobulins"/>
    <property type="match status" value="1"/>
</dbReference>
<keyword evidence="4" id="KW-0732">Signal</keyword>